<dbReference type="CDD" id="cd07341">
    <property type="entry name" value="M56_BlaR1_MecR1_like"/>
    <property type="match status" value="1"/>
</dbReference>
<organism evidence="4 5">
    <name type="scientific">Lutibacter maritimus</name>
    <dbReference type="NCBI Taxonomy" id="593133"/>
    <lineage>
        <taxon>Bacteria</taxon>
        <taxon>Pseudomonadati</taxon>
        <taxon>Bacteroidota</taxon>
        <taxon>Flavobacteriia</taxon>
        <taxon>Flavobacteriales</taxon>
        <taxon>Flavobacteriaceae</taxon>
        <taxon>Lutibacter</taxon>
    </lineage>
</organism>
<evidence type="ECO:0000259" key="2">
    <source>
        <dbReference type="Pfam" id="PF03544"/>
    </source>
</evidence>
<dbReference type="PANTHER" id="PTHR33446:SF2">
    <property type="entry name" value="PROTEIN TONB"/>
    <property type="match status" value="1"/>
</dbReference>
<dbReference type="SUPFAM" id="SSF74653">
    <property type="entry name" value="TolA/TonB C-terminal domain"/>
    <property type="match status" value="2"/>
</dbReference>
<feature type="transmembrane region" description="Helical" evidence="1">
    <location>
        <begin position="89"/>
        <end position="107"/>
    </location>
</feature>
<dbReference type="AlphaFoldDB" id="A0A1I6R555"/>
<evidence type="ECO:0000256" key="1">
    <source>
        <dbReference type="SAM" id="Phobius"/>
    </source>
</evidence>
<keyword evidence="5" id="KW-1185">Reference proteome</keyword>
<dbReference type="GO" id="GO:0055085">
    <property type="term" value="P:transmembrane transport"/>
    <property type="evidence" value="ECO:0007669"/>
    <property type="project" value="InterPro"/>
</dbReference>
<gene>
    <name evidence="4" type="ORF">SAMN04488006_2194</name>
</gene>
<dbReference type="OrthoDB" id="1522859at2"/>
<dbReference type="PANTHER" id="PTHR33446">
    <property type="entry name" value="PROTEIN TONB-RELATED"/>
    <property type="match status" value="1"/>
</dbReference>
<dbReference type="STRING" id="593133.SAMN04488006_2194"/>
<keyword evidence="1" id="KW-0812">Transmembrane</keyword>
<sequence>MINYILQVVLFQVLFLAVYDFFLQKETFFKWNRFYLLSTPILAFVIPFLKFESLQKSVTNMYVEQLPTIFLNPEAVILQTVEIESSINYLQIGFYSGIALFSIFFLIKLFKIIQLITTNEVVKSEKFILVLLNKTASAFSFFNYIFIKRDFVEQKELSIIQHEMVHCKQLHTLDLLFFELLKIVMWFNPLIYVYQNRITLLHEYISDAEVVAQTDKKIYFNTILSQTFNVENISFINQFFKHSLIKKRIAMITKNKSQKIKQLKYLLLIPLVGGMLVLSSFEDKKESNIQEFPIIDEVISSNEIVENEIIENLKVEESSKVLKKNDTLIETLDVPFSEIENVPVFPGCTGTEEELKKCLQYGITNHVNKNFNTTLANELKLKSGVQRIYVMFKIDKNGNISDVKSRAAHKSLEDEAIRVVTSLPKMIPGKHKGNNVNVKYSLPIAFKVDGKITKDEFPKYTKKSIDSLISENVDVDLPFAIIENVPVFPGCEGSEEELKVCIQENITNHVAKNFNSGLAKTLGLKPGIKRVFVIFKINKEGNITDVRARAPHENLEEEAVRVVSSLPKMIPGKYGGQAVGVKYSLPIAFKVD</sequence>
<reference evidence="5" key="1">
    <citation type="submission" date="2016-10" db="EMBL/GenBank/DDBJ databases">
        <authorList>
            <person name="Varghese N."/>
            <person name="Submissions S."/>
        </authorList>
    </citation>
    <scope>NUCLEOTIDE SEQUENCE [LARGE SCALE GENOMIC DNA]</scope>
    <source>
        <strain evidence="5">DSM 24450</strain>
    </source>
</reference>
<dbReference type="InterPro" id="IPR008756">
    <property type="entry name" value="Peptidase_M56"/>
</dbReference>
<feature type="transmembrane region" description="Helical" evidence="1">
    <location>
        <begin position="34"/>
        <end position="51"/>
    </location>
</feature>
<dbReference type="Pfam" id="PF03544">
    <property type="entry name" value="TonB_C"/>
    <property type="match status" value="2"/>
</dbReference>
<evidence type="ECO:0000313" key="4">
    <source>
        <dbReference type="EMBL" id="SFS59628.1"/>
    </source>
</evidence>
<accession>A0A1I6R555</accession>
<feature type="domain" description="TonB C-terminal" evidence="2">
    <location>
        <begin position="389"/>
        <end position="447"/>
    </location>
</feature>
<feature type="domain" description="TonB C-terminal" evidence="2">
    <location>
        <begin position="530"/>
        <end position="590"/>
    </location>
</feature>
<protein>
    <submittedName>
        <fullName evidence="4">Signal transducer regulating beta-lactamase production, contains metallopeptidase domain</fullName>
    </submittedName>
</protein>
<dbReference type="GO" id="GO:0031992">
    <property type="term" value="F:energy transducer activity"/>
    <property type="evidence" value="ECO:0007669"/>
    <property type="project" value="TreeGrafter"/>
</dbReference>
<proteinExistence type="predicted"/>
<name>A0A1I6R555_9FLAO</name>
<feature type="domain" description="Peptidase M56" evidence="3">
    <location>
        <begin position="154"/>
        <end position="252"/>
    </location>
</feature>
<evidence type="ECO:0000313" key="5">
    <source>
        <dbReference type="Proteomes" id="UP000199312"/>
    </source>
</evidence>
<dbReference type="GO" id="GO:0098797">
    <property type="term" value="C:plasma membrane protein complex"/>
    <property type="evidence" value="ECO:0007669"/>
    <property type="project" value="TreeGrafter"/>
</dbReference>
<keyword evidence="1" id="KW-0472">Membrane</keyword>
<dbReference type="RefSeq" id="WP_090226161.1">
    <property type="nucleotide sequence ID" value="NZ_FOZP01000005.1"/>
</dbReference>
<dbReference type="InterPro" id="IPR037682">
    <property type="entry name" value="TonB_C"/>
</dbReference>
<keyword evidence="1" id="KW-1133">Transmembrane helix</keyword>
<dbReference type="Proteomes" id="UP000199312">
    <property type="component" value="Unassembled WGS sequence"/>
</dbReference>
<dbReference type="EMBL" id="FOZP01000005">
    <property type="protein sequence ID" value="SFS59628.1"/>
    <property type="molecule type" value="Genomic_DNA"/>
</dbReference>
<evidence type="ECO:0000259" key="3">
    <source>
        <dbReference type="Pfam" id="PF05569"/>
    </source>
</evidence>
<dbReference type="InterPro" id="IPR051045">
    <property type="entry name" value="TonB-dependent_transducer"/>
</dbReference>
<dbReference type="Pfam" id="PF05569">
    <property type="entry name" value="Peptidase_M56"/>
    <property type="match status" value="1"/>
</dbReference>
<dbReference type="Gene3D" id="3.30.1150.10">
    <property type="match status" value="2"/>
</dbReference>
<feature type="transmembrane region" description="Helical" evidence="1">
    <location>
        <begin position="6"/>
        <end position="22"/>
    </location>
</feature>